<organism evidence="1 2">
    <name type="scientific">Dunaliella salina</name>
    <name type="common">Green alga</name>
    <name type="synonym">Protococcus salinus</name>
    <dbReference type="NCBI Taxonomy" id="3046"/>
    <lineage>
        <taxon>Eukaryota</taxon>
        <taxon>Viridiplantae</taxon>
        <taxon>Chlorophyta</taxon>
        <taxon>core chlorophytes</taxon>
        <taxon>Chlorophyceae</taxon>
        <taxon>CS clade</taxon>
        <taxon>Chlamydomonadales</taxon>
        <taxon>Dunaliellaceae</taxon>
        <taxon>Dunaliella</taxon>
    </lineage>
</organism>
<keyword evidence="2" id="KW-1185">Reference proteome</keyword>
<sequence length="171" mass="20503">MGIVDDLPNRFAFEQLNALSGMATKVQDAINHNKMLFQQRMMLEDQATLRKCMQAWRAARYGSVQKQQILLRCIQRLRRGCLSRAFFAWKDRFHIVDKNFAMKRKVAATIARGLLKRTFLEWWRLSQERWWKNQYSMRDETIHMLERKIAGYERRPIVVLRKRLTSKVLNA</sequence>
<dbReference type="EMBL" id="MU069463">
    <property type="protein sequence ID" value="KAF5842332.1"/>
    <property type="molecule type" value="Genomic_DNA"/>
</dbReference>
<evidence type="ECO:0000313" key="2">
    <source>
        <dbReference type="Proteomes" id="UP000815325"/>
    </source>
</evidence>
<comment type="caution">
    <text evidence="1">The sequence shown here is derived from an EMBL/GenBank/DDBJ whole genome shotgun (WGS) entry which is preliminary data.</text>
</comment>
<evidence type="ECO:0000313" key="1">
    <source>
        <dbReference type="EMBL" id="KAF5842332.1"/>
    </source>
</evidence>
<protein>
    <submittedName>
        <fullName evidence="1">Uncharacterized protein</fullName>
    </submittedName>
</protein>
<reference evidence="1" key="1">
    <citation type="submission" date="2017-08" db="EMBL/GenBank/DDBJ databases">
        <authorList>
            <person name="Polle J.E."/>
            <person name="Barry K."/>
            <person name="Cushman J."/>
            <person name="Schmutz J."/>
            <person name="Tran D."/>
            <person name="Hathwaick L.T."/>
            <person name="Yim W.C."/>
            <person name="Jenkins J."/>
            <person name="Mckie-Krisberg Z.M."/>
            <person name="Prochnik S."/>
            <person name="Lindquist E."/>
            <person name="Dockter R.B."/>
            <person name="Adam C."/>
            <person name="Molina H."/>
            <person name="Bunkerborg J."/>
            <person name="Jin E."/>
            <person name="Buchheim M."/>
            <person name="Magnuson J."/>
        </authorList>
    </citation>
    <scope>NUCLEOTIDE SEQUENCE</scope>
    <source>
        <strain evidence="1">CCAP 19/18</strain>
    </source>
</reference>
<accession>A0ABQ7H658</accession>
<name>A0ABQ7H658_DUNSA</name>
<proteinExistence type="predicted"/>
<dbReference type="Proteomes" id="UP000815325">
    <property type="component" value="Unassembled WGS sequence"/>
</dbReference>
<gene>
    <name evidence="1" type="ORF">DUNSADRAFT_7646</name>
</gene>